<gene>
    <name evidence="1" type="ORF">JF75_05550</name>
</gene>
<dbReference type="HOGENOM" id="CLU_033701_0_0_9"/>
<dbReference type="OrthoDB" id="3889159at2"/>
<organism evidence="1 2">
    <name type="scientific">Lactobacillus kimbladii</name>
    <dbReference type="NCBI Taxonomy" id="1218506"/>
    <lineage>
        <taxon>Bacteria</taxon>
        <taxon>Bacillati</taxon>
        <taxon>Bacillota</taxon>
        <taxon>Bacilli</taxon>
        <taxon>Lactobacillales</taxon>
        <taxon>Lactobacillaceae</taxon>
        <taxon>Lactobacillus</taxon>
    </lineage>
</organism>
<accession>A0A0F4LKI9</accession>
<sequence>MVQTKQAPYIILTSDFVYARPGQGKNYGSYGTDYMARKEALEKLSYLTPEEKTEYLQRKVLLSSEDDPNLVTISKHYSQTNDDSKLTKASIAELNKTSFIELSSQDYSKYIGYMMRKQALANKEKTNGLSATEAKELERVTKAANKYDASQIGKDKILQGYFSCDQDTIKLGDLDHIRAKMRSAQANNSILWQDVISFDNEYLRKMGVFDPTTGYLDESGIRKASKKMMDTLTEKENLNNPFWTAAIHRNTDNIHIHFGIVEAANSRPLKRWKDEDGIVHVEPKGWRQLSTIQAMKSAFTNEMFDITSLLKEMNLRRNEITKGMTEAFTKSFEEPNFQRDLNDFIQALPEDRNKWRWANLNSEQRQTLTTLVDTVMEDNPSYQKWNNLFQDYREHYQKMYGQAKNNRDNEAAKKWEDLKRRAGNALLKEIKVIDQNVNHFRQQGTRAQSKANFDQGNVNNVRHRRRNKQFDWQELNFKRQKDYKRKKELENSLNKAIRPLLTRKASNVVFNRIKRQCEKNLTTLEKQQALSAYERTQQAISMEQERR</sequence>
<dbReference type="EMBL" id="JXLH01000009">
    <property type="protein sequence ID" value="KJY59095.1"/>
    <property type="molecule type" value="Genomic_DNA"/>
</dbReference>
<evidence type="ECO:0000313" key="1">
    <source>
        <dbReference type="EMBL" id="KJY59095.1"/>
    </source>
</evidence>
<dbReference type="InterPro" id="IPR048101">
    <property type="entry name" value="MobP2"/>
</dbReference>
<dbReference type="STRING" id="1218506.JF75_05550"/>
<dbReference type="PATRIC" id="fig|1218506.3.peg.603"/>
<proteinExistence type="predicted"/>
<reference evidence="1 2" key="1">
    <citation type="submission" date="2015-01" db="EMBL/GenBank/DDBJ databases">
        <title>Comparative genomics of the lactic acid bacteria isolated from the honey bee gut.</title>
        <authorList>
            <person name="Ellegaard K.M."/>
            <person name="Tamarit D."/>
            <person name="Javelind E."/>
            <person name="Olofsson T."/>
            <person name="Andersson S.G."/>
            <person name="Vasquez A."/>
        </authorList>
    </citation>
    <scope>NUCLEOTIDE SEQUENCE [LARGE SCALE GENOMIC DNA]</scope>
    <source>
        <strain evidence="1 2">Hma2</strain>
    </source>
</reference>
<dbReference type="RefSeq" id="WP_046331755.1">
    <property type="nucleotide sequence ID" value="NZ_JBHTBO010000021.1"/>
</dbReference>
<name>A0A0F4LKI9_9LACO</name>
<protein>
    <submittedName>
        <fullName evidence="1">Uncharacterized protein</fullName>
    </submittedName>
</protein>
<dbReference type="NCBIfam" id="NF041498">
    <property type="entry name" value="MobP2"/>
    <property type="match status" value="1"/>
</dbReference>
<comment type="caution">
    <text evidence="1">The sequence shown here is derived from an EMBL/GenBank/DDBJ whole genome shotgun (WGS) entry which is preliminary data.</text>
</comment>
<dbReference type="Proteomes" id="UP000033612">
    <property type="component" value="Unassembled WGS sequence"/>
</dbReference>
<dbReference type="Pfam" id="PF18555">
    <property type="entry name" value="MobL"/>
    <property type="match status" value="1"/>
</dbReference>
<evidence type="ECO:0000313" key="2">
    <source>
        <dbReference type="Proteomes" id="UP000033612"/>
    </source>
</evidence>
<keyword evidence="2" id="KW-1185">Reference proteome</keyword>
<dbReference type="AlphaFoldDB" id="A0A0F4LKI9"/>
<dbReference type="InterPro" id="IPR041073">
    <property type="entry name" value="MobL"/>
</dbReference>